<name>A0A6M6A9N9_ORFV</name>
<organismHost>
    <name type="scientific">Ovis aries</name>
    <name type="common">Sheep</name>
    <dbReference type="NCBI Taxonomy" id="9940"/>
</organismHost>
<dbReference type="Proteomes" id="UP000502189">
    <property type="component" value="Genome"/>
</dbReference>
<proteinExistence type="predicted"/>
<organismHost>
    <name type="scientific">Homo sapiens</name>
    <name type="common">Human</name>
    <dbReference type="NCBI Taxonomy" id="9606"/>
</organismHost>
<dbReference type="EMBL" id="MN454854">
    <property type="protein sequence ID" value="QJX15520.1"/>
    <property type="molecule type" value="Genomic_DNA"/>
</dbReference>
<accession>A0A6M6A9N9</accession>
<reference evidence="1 2" key="1">
    <citation type="submission" date="2019-09" db="EMBL/GenBank/DDBJ databases">
        <title>Whole-Genome Sequence of Orf Virus Derived from Cell Culture Infected with Contagious Ecthyma Vaccine.</title>
        <authorList>
            <person name="Heare D."/>
            <person name="Little S.V."/>
            <person name="Konganti K."/>
            <person name="Hillhouse A."/>
            <person name="Lawhon S.D."/>
        </authorList>
    </citation>
    <scope>NUCLEOTIDE SEQUENCE [LARGE SCALE GENOMIC DNA]</scope>
    <source>
        <strain evidence="1 2">TVL</strain>
    </source>
</reference>
<organism evidence="1 2">
    <name type="scientific">Orf virus</name>
    <name type="common">ORFV</name>
    <dbReference type="NCBI Taxonomy" id="10258"/>
    <lineage>
        <taxon>Viruses</taxon>
        <taxon>Varidnaviria</taxon>
        <taxon>Bamfordvirae</taxon>
        <taxon>Nucleocytoviricota</taxon>
        <taxon>Pokkesviricetes</taxon>
        <taxon>Chitovirales</taxon>
        <taxon>Poxviridae</taxon>
        <taxon>Chordopoxvirinae</taxon>
        <taxon>Parapoxvirus</taxon>
        <taxon>Parapoxvirus orf</taxon>
    </lineage>
</organism>
<evidence type="ECO:0000313" key="2">
    <source>
        <dbReference type="Proteomes" id="UP000502189"/>
    </source>
</evidence>
<organismHost>
    <name type="scientific">Capra hircus</name>
    <name type="common">Goat</name>
    <dbReference type="NCBI Taxonomy" id="9925"/>
</organismHost>
<sequence length="73" mass="8302">MRQYAVLVSNKTDVHTCRRPGAEVTRHALDGSLPPAHVRGDWGARSYCGARRSQPRVSHGEKPWWWGQHAAIW</sequence>
<protein>
    <submittedName>
        <fullName evidence="1">Uncharacterized protein</fullName>
    </submittedName>
</protein>
<evidence type="ECO:0000313" key="1">
    <source>
        <dbReference type="EMBL" id="QJX15520.1"/>
    </source>
</evidence>
<gene>
    <name evidence="1" type="ORF">01orf_00093</name>
</gene>